<organism evidence="4 5">
    <name type="scientific">Shewanella hanedai</name>
    <name type="common">Alteromonas hanedai</name>
    <dbReference type="NCBI Taxonomy" id="25"/>
    <lineage>
        <taxon>Bacteria</taxon>
        <taxon>Pseudomonadati</taxon>
        <taxon>Pseudomonadota</taxon>
        <taxon>Gammaproteobacteria</taxon>
        <taxon>Alteromonadales</taxon>
        <taxon>Shewanellaceae</taxon>
        <taxon>Shewanella</taxon>
    </lineage>
</organism>
<dbReference type="PRINTS" id="PR00080">
    <property type="entry name" value="SDRFAMILY"/>
</dbReference>
<dbReference type="PROSITE" id="PS00061">
    <property type="entry name" value="ADH_SHORT"/>
    <property type="match status" value="1"/>
</dbReference>
<comment type="similarity">
    <text evidence="1 3">Belongs to the short-chain dehydrogenases/reductases (SDR) family.</text>
</comment>
<sequence>MSTVMITGASSGIGKALSLHYDQLGWQVLACGRNKDRLADLALSGTSIQTLAFDMTDKHQVQATSSDLASLDLLIFNAGDCQYINNVIDFDADSFESVIQTNLISVAYGLKAWLKHVKKGGRVVLVSSSAELLALPRAEAYGASKAALSYLGESLSIDLAKHDIHVSIVRPGFVSTPLTAKNDFPMPMQITSEQAAIKIAKGIATGKSHIDFPFSFTCMMKILACLPFALWRKLAIRM</sequence>
<evidence type="ECO:0000256" key="2">
    <source>
        <dbReference type="ARBA" id="ARBA00023002"/>
    </source>
</evidence>
<dbReference type="Pfam" id="PF00106">
    <property type="entry name" value="adh_short"/>
    <property type="match status" value="1"/>
</dbReference>
<dbReference type="RefSeq" id="WP_144042582.1">
    <property type="nucleotide sequence ID" value="NZ_BMPL01000048.1"/>
</dbReference>
<dbReference type="Gene3D" id="3.40.50.720">
    <property type="entry name" value="NAD(P)-binding Rossmann-like Domain"/>
    <property type="match status" value="1"/>
</dbReference>
<dbReference type="OrthoDB" id="335726at2"/>
<dbReference type="Proteomes" id="UP000318126">
    <property type="component" value="Unassembled WGS sequence"/>
</dbReference>
<evidence type="ECO:0000256" key="1">
    <source>
        <dbReference type="ARBA" id="ARBA00006484"/>
    </source>
</evidence>
<dbReference type="InterPro" id="IPR036291">
    <property type="entry name" value="NAD(P)-bd_dom_sf"/>
</dbReference>
<dbReference type="EMBL" id="VKGK01000045">
    <property type="protein sequence ID" value="TRY11651.1"/>
    <property type="molecule type" value="Genomic_DNA"/>
</dbReference>
<keyword evidence="5" id="KW-1185">Reference proteome</keyword>
<reference evidence="5" key="1">
    <citation type="submission" date="2019-07" db="EMBL/GenBank/DDBJ databases">
        <title>Shewanella sp. YLB-08 draft genomic sequence.</title>
        <authorList>
            <person name="Yu L."/>
        </authorList>
    </citation>
    <scope>NUCLEOTIDE SEQUENCE [LARGE SCALE GENOMIC DNA]</scope>
    <source>
        <strain evidence="5">JCM 20706</strain>
    </source>
</reference>
<dbReference type="PRINTS" id="PR00081">
    <property type="entry name" value="GDHRDH"/>
</dbReference>
<evidence type="ECO:0000313" key="5">
    <source>
        <dbReference type="Proteomes" id="UP000318126"/>
    </source>
</evidence>
<dbReference type="PANTHER" id="PTHR44196">
    <property type="entry name" value="DEHYDROGENASE/REDUCTASE SDR FAMILY MEMBER 7B"/>
    <property type="match status" value="1"/>
</dbReference>
<dbReference type="InterPro" id="IPR002347">
    <property type="entry name" value="SDR_fam"/>
</dbReference>
<dbReference type="AlphaFoldDB" id="A0A553JGS1"/>
<dbReference type="InterPro" id="IPR020904">
    <property type="entry name" value="Sc_DH/Rdtase_CS"/>
</dbReference>
<dbReference type="SUPFAM" id="SSF51735">
    <property type="entry name" value="NAD(P)-binding Rossmann-fold domains"/>
    <property type="match status" value="1"/>
</dbReference>
<protein>
    <submittedName>
        <fullName evidence="4">SDR family NAD(P)-dependent oxidoreductase</fullName>
    </submittedName>
</protein>
<dbReference type="PANTHER" id="PTHR44196:SF1">
    <property type="entry name" value="DEHYDROGENASE_REDUCTASE SDR FAMILY MEMBER 7B"/>
    <property type="match status" value="1"/>
</dbReference>
<dbReference type="GO" id="GO:0016020">
    <property type="term" value="C:membrane"/>
    <property type="evidence" value="ECO:0007669"/>
    <property type="project" value="TreeGrafter"/>
</dbReference>
<evidence type="ECO:0000313" key="4">
    <source>
        <dbReference type="EMBL" id="TRY11651.1"/>
    </source>
</evidence>
<evidence type="ECO:0000256" key="3">
    <source>
        <dbReference type="RuleBase" id="RU000363"/>
    </source>
</evidence>
<keyword evidence="2" id="KW-0560">Oxidoreductase</keyword>
<accession>A0A553JGS1</accession>
<proteinExistence type="inferred from homology"/>
<gene>
    <name evidence="4" type="ORF">FN961_23500</name>
</gene>
<comment type="caution">
    <text evidence="4">The sequence shown here is derived from an EMBL/GenBank/DDBJ whole genome shotgun (WGS) entry which is preliminary data.</text>
</comment>
<dbReference type="GO" id="GO:0016491">
    <property type="term" value="F:oxidoreductase activity"/>
    <property type="evidence" value="ECO:0007669"/>
    <property type="project" value="UniProtKB-KW"/>
</dbReference>
<name>A0A553JGS1_SHEHA</name>